<evidence type="ECO:0000256" key="2">
    <source>
        <dbReference type="ARBA" id="ARBA00023015"/>
    </source>
</evidence>
<dbReference type="InterPro" id="IPR058673">
    <property type="entry name" value="HHO5-like_N"/>
</dbReference>
<feature type="compositionally biased region" description="Low complexity" evidence="6">
    <location>
        <begin position="107"/>
        <end position="126"/>
    </location>
</feature>
<evidence type="ECO:0000256" key="1">
    <source>
        <dbReference type="ARBA" id="ARBA00004123"/>
    </source>
</evidence>
<dbReference type="Pfam" id="PF00249">
    <property type="entry name" value="Myb_DNA-binding"/>
    <property type="match status" value="1"/>
</dbReference>
<gene>
    <name evidence="8" type="ORF">TSUD_241860</name>
</gene>
<dbReference type="OrthoDB" id="1908613at2759"/>
<keyword evidence="9" id="KW-1185">Reference proteome</keyword>
<dbReference type="NCBIfam" id="TIGR01557">
    <property type="entry name" value="myb_SHAQKYF"/>
    <property type="match status" value="1"/>
</dbReference>
<dbReference type="Gene3D" id="1.10.10.60">
    <property type="entry name" value="Homeodomain-like"/>
    <property type="match status" value="1"/>
</dbReference>
<dbReference type="SUPFAM" id="SSF46689">
    <property type="entry name" value="Homeodomain-like"/>
    <property type="match status" value="1"/>
</dbReference>
<dbReference type="PANTHER" id="PTHR31003:SF44">
    <property type="entry name" value="MYB-LIKE TRANSCRIPTION FACTOR FAMILY PROTEIN"/>
    <property type="match status" value="1"/>
</dbReference>
<feature type="compositionally biased region" description="Basic and acidic residues" evidence="6">
    <location>
        <begin position="88"/>
        <end position="105"/>
    </location>
</feature>
<keyword evidence="2" id="KW-0805">Transcription regulation</keyword>
<protein>
    <recommendedName>
        <fullName evidence="7">HTH myb-type domain-containing protein</fullName>
    </recommendedName>
</protein>
<evidence type="ECO:0000313" key="8">
    <source>
        <dbReference type="EMBL" id="GAU44373.1"/>
    </source>
</evidence>
<dbReference type="GO" id="GO:0003700">
    <property type="term" value="F:DNA-binding transcription factor activity"/>
    <property type="evidence" value="ECO:0007669"/>
    <property type="project" value="InterPro"/>
</dbReference>
<evidence type="ECO:0000256" key="6">
    <source>
        <dbReference type="SAM" id="MobiDB-lite"/>
    </source>
</evidence>
<dbReference type="InterPro" id="IPR001005">
    <property type="entry name" value="SANT/Myb"/>
</dbReference>
<name>A0A2Z6NQJ3_TRISU</name>
<sequence length="194" mass="21929">MGFHDYIQALQEEKKKIQVFPRDLPLSLELVTQAIEKCKQQLSGITTEYNLNGETECSEQTSMEEGREVPRKTNVVEVKRSVGAFHPFHREEISAEKDNASKTCKESTTSPQVPSTSSTEPVVGTSSKRDDKGQRKQRRCWSQELHKRFLNALQQLGAATPKQIRELMNVDGLTNDEVKSHLQLQNPVIHGLLS</sequence>
<dbReference type="InterPro" id="IPR017930">
    <property type="entry name" value="Myb_dom"/>
</dbReference>
<organism evidence="8 9">
    <name type="scientific">Trifolium subterraneum</name>
    <name type="common">Subterranean clover</name>
    <dbReference type="NCBI Taxonomy" id="3900"/>
    <lineage>
        <taxon>Eukaryota</taxon>
        <taxon>Viridiplantae</taxon>
        <taxon>Streptophyta</taxon>
        <taxon>Embryophyta</taxon>
        <taxon>Tracheophyta</taxon>
        <taxon>Spermatophyta</taxon>
        <taxon>Magnoliopsida</taxon>
        <taxon>eudicotyledons</taxon>
        <taxon>Gunneridae</taxon>
        <taxon>Pentapetalae</taxon>
        <taxon>rosids</taxon>
        <taxon>fabids</taxon>
        <taxon>Fabales</taxon>
        <taxon>Fabaceae</taxon>
        <taxon>Papilionoideae</taxon>
        <taxon>50 kb inversion clade</taxon>
        <taxon>NPAAA clade</taxon>
        <taxon>Hologalegina</taxon>
        <taxon>IRL clade</taxon>
        <taxon>Trifolieae</taxon>
        <taxon>Trifolium</taxon>
    </lineage>
</organism>
<dbReference type="Proteomes" id="UP000242715">
    <property type="component" value="Unassembled WGS sequence"/>
</dbReference>
<evidence type="ECO:0000256" key="4">
    <source>
        <dbReference type="ARBA" id="ARBA00023163"/>
    </source>
</evidence>
<keyword evidence="4" id="KW-0804">Transcription</keyword>
<evidence type="ECO:0000256" key="5">
    <source>
        <dbReference type="ARBA" id="ARBA00023242"/>
    </source>
</evidence>
<proteinExistence type="predicted"/>
<comment type="subcellular location">
    <subcellularLocation>
        <location evidence="1">Nucleus</location>
    </subcellularLocation>
</comment>
<accession>A0A2Z6NQJ3</accession>
<keyword evidence="3" id="KW-0238">DNA-binding</keyword>
<evidence type="ECO:0000259" key="7">
    <source>
        <dbReference type="PROSITE" id="PS51294"/>
    </source>
</evidence>
<feature type="region of interest" description="Disordered" evidence="6">
    <location>
        <begin position="87"/>
        <end position="139"/>
    </location>
</feature>
<dbReference type="Pfam" id="PF26575">
    <property type="entry name" value="HHO5_N"/>
    <property type="match status" value="1"/>
</dbReference>
<dbReference type="GO" id="GO:0003677">
    <property type="term" value="F:DNA binding"/>
    <property type="evidence" value="ECO:0007669"/>
    <property type="project" value="UniProtKB-KW"/>
</dbReference>
<dbReference type="AlphaFoldDB" id="A0A2Z6NQJ3"/>
<evidence type="ECO:0000313" key="9">
    <source>
        <dbReference type="Proteomes" id="UP000242715"/>
    </source>
</evidence>
<feature type="domain" description="HTH myb-type" evidence="7">
    <location>
        <begin position="133"/>
        <end position="189"/>
    </location>
</feature>
<dbReference type="InterPro" id="IPR006447">
    <property type="entry name" value="Myb_dom_plants"/>
</dbReference>
<dbReference type="EMBL" id="DF974037">
    <property type="protein sequence ID" value="GAU44373.1"/>
    <property type="molecule type" value="Genomic_DNA"/>
</dbReference>
<evidence type="ECO:0000256" key="3">
    <source>
        <dbReference type="ARBA" id="ARBA00023125"/>
    </source>
</evidence>
<dbReference type="PANTHER" id="PTHR31003">
    <property type="entry name" value="MYB FAMILY TRANSCRIPTION FACTOR"/>
    <property type="match status" value="1"/>
</dbReference>
<dbReference type="PROSITE" id="PS51294">
    <property type="entry name" value="HTH_MYB"/>
    <property type="match status" value="1"/>
</dbReference>
<reference evidence="9" key="1">
    <citation type="journal article" date="2017" name="Front. Plant Sci.">
        <title>Climate Clever Clovers: New Paradigm to Reduce the Environmental Footprint of Ruminants by Breeding Low Methanogenic Forages Utilizing Haplotype Variation.</title>
        <authorList>
            <person name="Kaur P."/>
            <person name="Appels R."/>
            <person name="Bayer P.E."/>
            <person name="Keeble-Gagnere G."/>
            <person name="Wang J."/>
            <person name="Hirakawa H."/>
            <person name="Shirasawa K."/>
            <person name="Vercoe P."/>
            <person name="Stefanova K."/>
            <person name="Durmic Z."/>
            <person name="Nichols P."/>
            <person name="Revell C."/>
            <person name="Isobe S.N."/>
            <person name="Edwards D."/>
            <person name="Erskine W."/>
        </authorList>
    </citation>
    <scope>NUCLEOTIDE SEQUENCE [LARGE SCALE GENOMIC DNA]</scope>
    <source>
        <strain evidence="9">cv. Daliak</strain>
    </source>
</reference>
<dbReference type="InterPro" id="IPR044787">
    <property type="entry name" value="HHO5-like"/>
</dbReference>
<dbReference type="GO" id="GO:0005634">
    <property type="term" value="C:nucleus"/>
    <property type="evidence" value="ECO:0007669"/>
    <property type="project" value="UniProtKB-SubCell"/>
</dbReference>
<dbReference type="InterPro" id="IPR009057">
    <property type="entry name" value="Homeodomain-like_sf"/>
</dbReference>
<keyword evidence="5" id="KW-0539">Nucleus</keyword>